<dbReference type="Proteomes" id="UP000581408">
    <property type="component" value="Unassembled WGS sequence"/>
</dbReference>
<dbReference type="EMBL" id="JABFEE010000004">
    <property type="protein sequence ID" value="MBA1835215.1"/>
    <property type="molecule type" value="Genomic_DNA"/>
</dbReference>
<reference evidence="2 3" key="1">
    <citation type="submission" date="2020-05" db="EMBL/GenBank/DDBJ databases">
        <title>Descriptions of Corynebacterium xxxx sp. nov., Corynebacterium yyyy sp. nov. and Corynebacterium zzzz sp. nov.</title>
        <authorList>
            <person name="Zhang G."/>
        </authorList>
    </citation>
    <scope>NUCLEOTIDE SEQUENCE [LARGE SCALE GENOMIC DNA]</scope>
    <source>
        <strain evidence="3">zg-915</strain>
    </source>
</reference>
<gene>
    <name evidence="2" type="ORF">HMC16_05685</name>
</gene>
<keyword evidence="1" id="KW-0472">Membrane</keyword>
<accession>A0A838CJR6</accession>
<organism evidence="2 3">
    <name type="scientific">Corynebacterium wankanglinii</name>
    <dbReference type="NCBI Taxonomy" id="2735136"/>
    <lineage>
        <taxon>Bacteria</taxon>
        <taxon>Bacillati</taxon>
        <taxon>Actinomycetota</taxon>
        <taxon>Actinomycetes</taxon>
        <taxon>Mycobacteriales</taxon>
        <taxon>Corynebacteriaceae</taxon>
        <taxon>Corynebacterium</taxon>
    </lineage>
</organism>
<feature type="transmembrane region" description="Helical" evidence="1">
    <location>
        <begin position="140"/>
        <end position="162"/>
    </location>
</feature>
<comment type="caution">
    <text evidence="2">The sequence shown here is derived from an EMBL/GenBank/DDBJ whole genome shotgun (WGS) entry which is preliminary data.</text>
</comment>
<feature type="transmembrane region" description="Helical" evidence="1">
    <location>
        <begin position="99"/>
        <end position="120"/>
    </location>
</feature>
<sequence length="243" mass="26299">MLNLFPAEWTKLRSTASFWWTAGLIVLFSAFYGALFGYTSRVSGMPYVPMTVVATVALTTGIIVIVQQSMMVTTEYRFGIPATNFRVAPRRWQVAVAKLLLGALLAFLVTLVGLAVAFALGDLTATVPANWLSNKAVHRALWAVPLGMALITVFQQGVGWLVRNTSGAIVVGMGMMLLVETIVGLIPRFGADVAKYLPFGNLMAFMTDQPTANWSLPVSLLIFVVWAVAVWVAGVLTLEARDA</sequence>
<feature type="transmembrane region" description="Helical" evidence="1">
    <location>
        <begin position="211"/>
        <end position="238"/>
    </location>
</feature>
<proteinExistence type="predicted"/>
<evidence type="ECO:0000313" key="3">
    <source>
        <dbReference type="Proteomes" id="UP000581408"/>
    </source>
</evidence>
<name>A0A838CJR6_9CORY</name>
<feature type="transmembrane region" description="Helical" evidence="1">
    <location>
        <begin position="44"/>
        <end position="66"/>
    </location>
</feature>
<dbReference type="AlphaFoldDB" id="A0A838CJR6"/>
<evidence type="ECO:0000256" key="1">
    <source>
        <dbReference type="SAM" id="Phobius"/>
    </source>
</evidence>
<dbReference type="RefSeq" id="WP_181194594.1">
    <property type="nucleotide sequence ID" value="NZ_JABFEE010000004.1"/>
</dbReference>
<protein>
    <submittedName>
        <fullName evidence="2">ABC transporter permease</fullName>
    </submittedName>
</protein>
<keyword evidence="1" id="KW-0812">Transmembrane</keyword>
<keyword evidence="1" id="KW-1133">Transmembrane helix</keyword>
<feature type="transmembrane region" description="Helical" evidence="1">
    <location>
        <begin position="169"/>
        <end position="191"/>
    </location>
</feature>
<feature type="transmembrane region" description="Helical" evidence="1">
    <location>
        <begin position="18"/>
        <end position="38"/>
    </location>
</feature>
<evidence type="ECO:0000313" key="2">
    <source>
        <dbReference type="EMBL" id="MBA1835215.1"/>
    </source>
</evidence>